<keyword evidence="2 5" id="KW-0812">Transmembrane</keyword>
<keyword evidence="8" id="KW-1185">Reference proteome</keyword>
<dbReference type="RefSeq" id="WP_200269080.1">
    <property type="nucleotide sequence ID" value="NZ_JAENIJ010000008.1"/>
</dbReference>
<gene>
    <name evidence="7" type="ORF">JIN85_07165</name>
</gene>
<dbReference type="InterPro" id="IPR010432">
    <property type="entry name" value="RDD"/>
</dbReference>
<organism evidence="7 8">
    <name type="scientific">Luteolibacter pohnpeiensis</name>
    <dbReference type="NCBI Taxonomy" id="454153"/>
    <lineage>
        <taxon>Bacteria</taxon>
        <taxon>Pseudomonadati</taxon>
        <taxon>Verrucomicrobiota</taxon>
        <taxon>Verrucomicrobiia</taxon>
        <taxon>Verrucomicrobiales</taxon>
        <taxon>Verrucomicrobiaceae</taxon>
        <taxon>Luteolibacter</taxon>
    </lineage>
</organism>
<sequence>MMVVEKLDTLQSVELAEGVEIRLRMAGPMVRAGAFMLDLLIRILALFVIGLCLGWAGVALGGRVISGIGLLVWFLMDWFYPVIFEAGAWGATPGKRMMGLRVIQANGSPITFGQAMVRNFMRFIDAMPIFTYGFGVASCLSSKRFQRLGDLAAGTVVVYDRLQAMPVIASPPPMAAIPLPVGLSADETRALIMFRDRSGLWSEGRRVEIADQIVSLSGVAGTAGVNRLMAMAHWVQERRSDAPVAKVEKWKGVETK</sequence>
<evidence type="ECO:0000313" key="7">
    <source>
        <dbReference type="EMBL" id="MBK1882187.1"/>
    </source>
</evidence>
<dbReference type="Proteomes" id="UP000603141">
    <property type="component" value="Unassembled WGS sequence"/>
</dbReference>
<keyword evidence="4 5" id="KW-0472">Membrane</keyword>
<comment type="caution">
    <text evidence="7">The sequence shown here is derived from an EMBL/GenBank/DDBJ whole genome shotgun (WGS) entry which is preliminary data.</text>
</comment>
<reference evidence="7" key="1">
    <citation type="submission" date="2021-01" db="EMBL/GenBank/DDBJ databases">
        <title>Modified the classification status of verrucomicrobia.</title>
        <authorList>
            <person name="Feng X."/>
        </authorList>
    </citation>
    <scope>NUCLEOTIDE SEQUENCE</scope>
    <source>
        <strain evidence="7">KCTC 22041</strain>
    </source>
</reference>
<dbReference type="AlphaFoldDB" id="A0A934VU62"/>
<evidence type="ECO:0000256" key="1">
    <source>
        <dbReference type="ARBA" id="ARBA00004141"/>
    </source>
</evidence>
<feature type="transmembrane region" description="Helical" evidence="5">
    <location>
        <begin position="70"/>
        <end position="91"/>
    </location>
</feature>
<protein>
    <submittedName>
        <fullName evidence="7">RDD family protein</fullName>
    </submittedName>
</protein>
<proteinExistence type="predicted"/>
<feature type="transmembrane region" description="Helical" evidence="5">
    <location>
        <begin position="39"/>
        <end position="58"/>
    </location>
</feature>
<comment type="subcellular location">
    <subcellularLocation>
        <location evidence="1">Membrane</location>
        <topology evidence="1">Multi-pass membrane protein</topology>
    </subcellularLocation>
</comment>
<keyword evidence="3 5" id="KW-1133">Transmembrane helix</keyword>
<evidence type="ECO:0000313" key="8">
    <source>
        <dbReference type="Proteomes" id="UP000603141"/>
    </source>
</evidence>
<dbReference type="EMBL" id="JAENIJ010000008">
    <property type="protein sequence ID" value="MBK1882187.1"/>
    <property type="molecule type" value="Genomic_DNA"/>
</dbReference>
<name>A0A934VU62_9BACT</name>
<accession>A0A934VU62</accession>
<feature type="domain" description="RDD" evidence="6">
    <location>
        <begin position="26"/>
        <end position="154"/>
    </location>
</feature>
<evidence type="ECO:0000259" key="6">
    <source>
        <dbReference type="Pfam" id="PF06271"/>
    </source>
</evidence>
<evidence type="ECO:0000256" key="5">
    <source>
        <dbReference type="SAM" id="Phobius"/>
    </source>
</evidence>
<dbReference type="PANTHER" id="PTHR38480:SF1">
    <property type="entry name" value="SLR0254 PROTEIN"/>
    <property type="match status" value="1"/>
</dbReference>
<evidence type="ECO:0000256" key="2">
    <source>
        <dbReference type="ARBA" id="ARBA00022692"/>
    </source>
</evidence>
<evidence type="ECO:0000256" key="3">
    <source>
        <dbReference type="ARBA" id="ARBA00022989"/>
    </source>
</evidence>
<evidence type="ECO:0000256" key="4">
    <source>
        <dbReference type="ARBA" id="ARBA00023136"/>
    </source>
</evidence>
<dbReference type="GO" id="GO:0016020">
    <property type="term" value="C:membrane"/>
    <property type="evidence" value="ECO:0007669"/>
    <property type="project" value="UniProtKB-SubCell"/>
</dbReference>
<dbReference type="PANTHER" id="PTHR38480">
    <property type="entry name" value="SLR0254 PROTEIN"/>
    <property type="match status" value="1"/>
</dbReference>
<dbReference type="Pfam" id="PF06271">
    <property type="entry name" value="RDD"/>
    <property type="match status" value="1"/>
</dbReference>